<evidence type="ECO:0000259" key="1">
    <source>
        <dbReference type="PROSITE" id="PS50878"/>
    </source>
</evidence>
<dbReference type="Proteomes" id="UP001153954">
    <property type="component" value="Unassembled WGS sequence"/>
</dbReference>
<dbReference type="PROSITE" id="PS50878">
    <property type="entry name" value="RT_POL"/>
    <property type="match status" value="1"/>
</dbReference>
<comment type="caution">
    <text evidence="2">The sequence shown here is derived from an EMBL/GenBank/DDBJ whole genome shotgun (WGS) entry which is preliminary data.</text>
</comment>
<dbReference type="InterPro" id="IPR000477">
    <property type="entry name" value="RT_dom"/>
</dbReference>
<dbReference type="InterPro" id="IPR043502">
    <property type="entry name" value="DNA/RNA_pol_sf"/>
</dbReference>
<protein>
    <recommendedName>
        <fullName evidence="1">Reverse transcriptase domain-containing protein</fullName>
    </recommendedName>
</protein>
<dbReference type="AlphaFoldDB" id="A0AAU9TFT6"/>
<reference evidence="2" key="1">
    <citation type="submission" date="2022-03" db="EMBL/GenBank/DDBJ databases">
        <authorList>
            <person name="Tunstrom K."/>
        </authorList>
    </citation>
    <scope>NUCLEOTIDE SEQUENCE</scope>
</reference>
<dbReference type="SUPFAM" id="SSF56672">
    <property type="entry name" value="DNA/RNA polymerases"/>
    <property type="match status" value="1"/>
</dbReference>
<feature type="domain" description="Reverse transcriptase" evidence="1">
    <location>
        <begin position="73"/>
        <end position="365"/>
    </location>
</feature>
<dbReference type="PANTHER" id="PTHR47027:SF20">
    <property type="entry name" value="REVERSE TRANSCRIPTASE-LIKE PROTEIN WITH RNA-DIRECTED DNA POLYMERASE DOMAIN"/>
    <property type="match status" value="1"/>
</dbReference>
<sequence>MNVDRAADLEHIRSIPQLPIFTELDNSLSREEIALAINQQKNNRAVGIDFIPGELLKYGGDELQFAIWVHFDRMWKEEQVPYTFKTSRIKALYKNRGDRSCCDSYRGISLLSVPGKVFARVLLNRLMKLSEQLLPETQFGFRPERGTCEAIFSIRQLQEKSREQGRHLYLCFVDLEKAFDSVPREALWIVLSKIGCTEKFVRLLRLLHNDMECCVAVNDEQSEFFAVTCGVKQGCVLAPTLFALYFAVVVKEVLKSTSEGVRIRFRTDGGVFNLARLKSRTKVSHALITEMMYADDLCFVTESPDGLQQLISNFNESCRKFGIKISVKKTEVMSLDIQGNETLVIKLGGEELKQVHKFRYLGSTISSKCDLDAEINSRIGAAAASFGKLDAKVFSYHDLKLETKISVYMAVVLPNILYSSETWTVYRRHIRALDRFHLKCLRKILNIRWSDRIRNTEVLRRANVGGIEAFLIRRQLRWCGHVSRMAEQRVAKRIFYSELEEGRRKLGGQLLRYKDVLKRHMKRCSIDPLLWEKQAARRPEWRALVKTSVQNFEDRRLYELDAKRDELKARPPVAFRYNYVNGVLTCPQCARIFTKKIGYISHTRAYQRQNRS</sequence>
<proteinExistence type="predicted"/>
<dbReference type="EMBL" id="CAKOGL010000003">
    <property type="protein sequence ID" value="CAH2084963.1"/>
    <property type="molecule type" value="Genomic_DNA"/>
</dbReference>
<dbReference type="Pfam" id="PF00078">
    <property type="entry name" value="RVT_1"/>
    <property type="match status" value="1"/>
</dbReference>
<dbReference type="CDD" id="cd01650">
    <property type="entry name" value="RT_nLTR_like"/>
    <property type="match status" value="1"/>
</dbReference>
<evidence type="ECO:0000313" key="2">
    <source>
        <dbReference type="EMBL" id="CAH2084963.1"/>
    </source>
</evidence>
<dbReference type="PANTHER" id="PTHR47027">
    <property type="entry name" value="REVERSE TRANSCRIPTASE DOMAIN-CONTAINING PROTEIN"/>
    <property type="match status" value="1"/>
</dbReference>
<accession>A0AAU9TFT6</accession>
<evidence type="ECO:0000313" key="3">
    <source>
        <dbReference type="Proteomes" id="UP001153954"/>
    </source>
</evidence>
<keyword evidence="3" id="KW-1185">Reference proteome</keyword>
<dbReference type="GO" id="GO:0071897">
    <property type="term" value="P:DNA biosynthetic process"/>
    <property type="evidence" value="ECO:0007669"/>
    <property type="project" value="UniProtKB-ARBA"/>
</dbReference>
<organism evidence="2 3">
    <name type="scientific">Euphydryas editha</name>
    <name type="common">Edith's checkerspot</name>
    <dbReference type="NCBI Taxonomy" id="104508"/>
    <lineage>
        <taxon>Eukaryota</taxon>
        <taxon>Metazoa</taxon>
        <taxon>Ecdysozoa</taxon>
        <taxon>Arthropoda</taxon>
        <taxon>Hexapoda</taxon>
        <taxon>Insecta</taxon>
        <taxon>Pterygota</taxon>
        <taxon>Neoptera</taxon>
        <taxon>Endopterygota</taxon>
        <taxon>Lepidoptera</taxon>
        <taxon>Glossata</taxon>
        <taxon>Ditrysia</taxon>
        <taxon>Papilionoidea</taxon>
        <taxon>Nymphalidae</taxon>
        <taxon>Nymphalinae</taxon>
        <taxon>Euphydryas</taxon>
    </lineage>
</organism>
<gene>
    <name evidence="2" type="ORF">EEDITHA_LOCUS1485</name>
</gene>
<name>A0AAU9TFT6_EUPED</name>